<dbReference type="Proteomes" id="UP000244090">
    <property type="component" value="Unassembled WGS sequence"/>
</dbReference>
<dbReference type="Gene3D" id="1.20.120.450">
    <property type="entry name" value="dinb family like domain"/>
    <property type="match status" value="1"/>
</dbReference>
<comment type="caution">
    <text evidence="2">The sequence shown here is derived from an EMBL/GenBank/DDBJ whole genome shotgun (WGS) entry which is preliminary data.</text>
</comment>
<name>A0A2T6C024_9FLAO</name>
<proteinExistence type="predicted"/>
<evidence type="ECO:0000259" key="1">
    <source>
        <dbReference type="Pfam" id="PF12867"/>
    </source>
</evidence>
<dbReference type="InterPro" id="IPR024775">
    <property type="entry name" value="DinB-like"/>
</dbReference>
<evidence type="ECO:0000313" key="2">
    <source>
        <dbReference type="EMBL" id="PTX61597.1"/>
    </source>
</evidence>
<organism evidence="2 3">
    <name type="scientific">Kordia periserrulae</name>
    <dbReference type="NCBI Taxonomy" id="701523"/>
    <lineage>
        <taxon>Bacteria</taxon>
        <taxon>Pseudomonadati</taxon>
        <taxon>Bacteroidota</taxon>
        <taxon>Flavobacteriia</taxon>
        <taxon>Flavobacteriales</taxon>
        <taxon>Flavobacteriaceae</taxon>
        <taxon>Kordia</taxon>
    </lineage>
</organism>
<dbReference type="AlphaFoldDB" id="A0A2T6C024"/>
<dbReference type="Pfam" id="PF12867">
    <property type="entry name" value="DinB_2"/>
    <property type="match status" value="1"/>
</dbReference>
<dbReference type="InterPro" id="IPR034660">
    <property type="entry name" value="DinB/YfiT-like"/>
</dbReference>
<keyword evidence="3" id="KW-1185">Reference proteome</keyword>
<dbReference type="SUPFAM" id="SSF109854">
    <property type="entry name" value="DinB/YfiT-like putative metalloenzymes"/>
    <property type="match status" value="1"/>
</dbReference>
<accession>A0A2T6C024</accession>
<dbReference type="RefSeq" id="WP_108114816.1">
    <property type="nucleotide sequence ID" value="NZ_QBKT01000004.1"/>
</dbReference>
<evidence type="ECO:0000313" key="3">
    <source>
        <dbReference type="Proteomes" id="UP000244090"/>
    </source>
</evidence>
<dbReference type="OrthoDB" id="9793216at2"/>
<feature type="domain" description="DinB-like" evidence="1">
    <location>
        <begin position="31"/>
        <end position="165"/>
    </location>
</feature>
<protein>
    <submittedName>
        <fullName evidence="2">DinB family protein</fullName>
    </submittedName>
</protein>
<sequence length="170" mass="19609">MIPFPETNEYHSYFDAYIQQFKGEDILAALSDGAEDVTELMTSLTEEQLQSAYAEGKWTIKEVLQHIMDTERIFCNRALRIARNDKTNLPGFEQNEYVPYSGANERNSMDMFQEYSAIRQATIMLFKSFTAEMLERIGVASGHEISVRALVYLTAGHEKHHINVINERYL</sequence>
<reference evidence="2 3" key="1">
    <citation type="submission" date="2018-04" db="EMBL/GenBank/DDBJ databases">
        <title>Genomic Encyclopedia of Archaeal and Bacterial Type Strains, Phase II (KMG-II): from individual species to whole genera.</title>
        <authorList>
            <person name="Goeker M."/>
        </authorList>
    </citation>
    <scope>NUCLEOTIDE SEQUENCE [LARGE SCALE GENOMIC DNA]</scope>
    <source>
        <strain evidence="2 3">DSM 25731</strain>
    </source>
</reference>
<dbReference type="EMBL" id="QBKT01000004">
    <property type="protein sequence ID" value="PTX61597.1"/>
    <property type="molecule type" value="Genomic_DNA"/>
</dbReference>
<gene>
    <name evidence="2" type="ORF">C8N46_104240</name>
</gene>